<protein>
    <recommendedName>
        <fullName evidence="2">Ig-like domain-containing protein</fullName>
    </recommendedName>
</protein>
<feature type="chain" id="PRO_5022953158" description="Ig-like domain-containing protein" evidence="1">
    <location>
        <begin position="20"/>
        <end position="150"/>
    </location>
</feature>
<keyword evidence="4" id="KW-1185">Reference proteome</keyword>
<dbReference type="InterPro" id="IPR050199">
    <property type="entry name" value="IgHV"/>
</dbReference>
<dbReference type="SUPFAM" id="SSF48726">
    <property type="entry name" value="Immunoglobulin"/>
    <property type="match status" value="2"/>
</dbReference>
<dbReference type="EMBL" id="CABDUW010002278">
    <property type="protein sequence ID" value="VTJ86167.1"/>
    <property type="molecule type" value="Genomic_DNA"/>
</dbReference>
<dbReference type="InterPro" id="IPR007110">
    <property type="entry name" value="Ig-like_dom"/>
</dbReference>
<comment type="caution">
    <text evidence="3">The sequence shown here is derived from an EMBL/GenBank/DDBJ whole genome shotgun (WGS) entry which is preliminary data.</text>
</comment>
<evidence type="ECO:0000313" key="3">
    <source>
        <dbReference type="EMBL" id="VTJ86167.1"/>
    </source>
</evidence>
<keyword evidence="1" id="KW-0732">Signal</keyword>
<dbReference type="Proteomes" id="UP000335636">
    <property type="component" value="Unassembled WGS sequence"/>
</dbReference>
<feature type="signal peptide" evidence="1">
    <location>
        <begin position="1"/>
        <end position="19"/>
    </location>
</feature>
<name>A0A5E4CWG4_MARMO</name>
<dbReference type="Gene3D" id="2.60.40.10">
    <property type="entry name" value="Immunoglobulins"/>
    <property type="match status" value="2"/>
</dbReference>
<dbReference type="PANTHER" id="PTHR23266">
    <property type="entry name" value="IMMUNOGLOBULIN HEAVY CHAIN"/>
    <property type="match status" value="1"/>
</dbReference>
<evidence type="ECO:0000256" key="1">
    <source>
        <dbReference type="SAM" id="SignalP"/>
    </source>
</evidence>
<feature type="domain" description="Ig-like" evidence="2">
    <location>
        <begin position="126"/>
        <end position="150"/>
    </location>
</feature>
<evidence type="ECO:0000313" key="4">
    <source>
        <dbReference type="Proteomes" id="UP000335636"/>
    </source>
</evidence>
<dbReference type="AlphaFoldDB" id="A0A5E4CWG4"/>
<proteinExistence type="predicted"/>
<dbReference type="PROSITE" id="PS50835">
    <property type="entry name" value="IG_LIKE"/>
    <property type="match status" value="1"/>
</dbReference>
<reference evidence="3" key="1">
    <citation type="submission" date="2019-04" db="EMBL/GenBank/DDBJ databases">
        <authorList>
            <person name="Alioto T."/>
            <person name="Alioto T."/>
        </authorList>
    </citation>
    <scope>NUCLEOTIDE SEQUENCE [LARGE SCALE GENOMIC DNA]</scope>
</reference>
<gene>
    <name evidence="3" type="ORF">MONAX_5E040923</name>
</gene>
<dbReference type="InterPro" id="IPR013783">
    <property type="entry name" value="Ig-like_fold"/>
</dbReference>
<dbReference type="InterPro" id="IPR036179">
    <property type="entry name" value="Ig-like_dom_sf"/>
</dbReference>
<organism evidence="3 4">
    <name type="scientific">Marmota monax</name>
    <name type="common">Woodchuck</name>
    <dbReference type="NCBI Taxonomy" id="9995"/>
    <lineage>
        <taxon>Eukaryota</taxon>
        <taxon>Metazoa</taxon>
        <taxon>Chordata</taxon>
        <taxon>Craniata</taxon>
        <taxon>Vertebrata</taxon>
        <taxon>Euteleostomi</taxon>
        <taxon>Mammalia</taxon>
        <taxon>Eutheria</taxon>
        <taxon>Euarchontoglires</taxon>
        <taxon>Glires</taxon>
        <taxon>Rodentia</taxon>
        <taxon>Sciuromorpha</taxon>
        <taxon>Sciuridae</taxon>
        <taxon>Xerinae</taxon>
        <taxon>Marmotini</taxon>
        <taxon>Marmota</taxon>
    </lineage>
</organism>
<evidence type="ECO:0000259" key="2">
    <source>
        <dbReference type="PROSITE" id="PS50835"/>
    </source>
</evidence>
<accession>A0A5E4CWG4</accession>
<sequence>MRLLGLVLCLVTAPQGVLCQVQLQESGPGLVKPSQTLSLTCAVSGNSITSGYNYWSWIHQSPGKGLEWIRTEGQSWLHHEGCEKVVGVVKDFPDMKHLDVSLLWTLLLDEGVQCEVQLVESGGGLVQPGGSLRLSCVASGFTFSDYSMHW</sequence>